<reference evidence="2 3" key="1">
    <citation type="submission" date="2016-01" db="EMBL/GenBank/DDBJ databases">
        <title>Biosynthesis of antibiotic leucinostatins and their inhibition on Phytophthora in bio-control Purpureocillium lilacinum.</title>
        <authorList>
            <person name="Wang G."/>
            <person name="Liu Z."/>
            <person name="Lin R."/>
            <person name="Li E."/>
            <person name="Mao Z."/>
            <person name="Ling J."/>
            <person name="Yin W."/>
            <person name="Xie B."/>
        </authorList>
    </citation>
    <scope>NUCLEOTIDE SEQUENCE [LARGE SCALE GENOMIC DNA]</scope>
    <source>
        <strain evidence="2">PLBJ-1</strain>
    </source>
</reference>
<proteinExistence type="predicted"/>
<dbReference type="Proteomes" id="UP000078240">
    <property type="component" value="Unassembled WGS sequence"/>
</dbReference>
<accession>A0A179HDU6</accession>
<name>A0A179HDU6_PURLI</name>
<dbReference type="EMBL" id="LSBH01000001">
    <property type="protein sequence ID" value="OAQ87700.1"/>
    <property type="molecule type" value="Genomic_DNA"/>
</dbReference>
<feature type="compositionally biased region" description="Pro residues" evidence="1">
    <location>
        <begin position="102"/>
        <end position="118"/>
    </location>
</feature>
<feature type="compositionally biased region" description="Low complexity" evidence="1">
    <location>
        <begin position="36"/>
        <end position="53"/>
    </location>
</feature>
<protein>
    <submittedName>
        <fullName evidence="2">Uncharacterized protein</fullName>
    </submittedName>
</protein>
<evidence type="ECO:0000256" key="1">
    <source>
        <dbReference type="SAM" id="MobiDB-lite"/>
    </source>
</evidence>
<gene>
    <name evidence="2" type="ORF">VFPBJ_01740</name>
</gene>
<evidence type="ECO:0000313" key="3">
    <source>
        <dbReference type="Proteomes" id="UP000078240"/>
    </source>
</evidence>
<feature type="compositionally biased region" description="Low complexity" evidence="1">
    <location>
        <begin position="73"/>
        <end position="84"/>
    </location>
</feature>
<feature type="region of interest" description="Disordered" evidence="1">
    <location>
        <begin position="21"/>
        <end position="118"/>
    </location>
</feature>
<sequence length="118" mass="12919">MGLDRALCDSNCSPRSCILGTVSTPEALPGTRDKFPSSPGSTPYYSTQPSTATQLRQWTHPHQLAQRTRRRPLPSLNNPVSSSPCRPFSRIMSSSAKDLPRPCFPRFPQPPGTDPVSP</sequence>
<comment type="caution">
    <text evidence="2">The sequence shown here is derived from an EMBL/GenBank/DDBJ whole genome shotgun (WGS) entry which is preliminary data.</text>
</comment>
<evidence type="ECO:0000313" key="2">
    <source>
        <dbReference type="EMBL" id="OAQ87700.1"/>
    </source>
</evidence>
<dbReference type="AlphaFoldDB" id="A0A179HDU6"/>
<organism evidence="2 3">
    <name type="scientific">Purpureocillium lilacinum</name>
    <name type="common">Paecilomyces lilacinus</name>
    <dbReference type="NCBI Taxonomy" id="33203"/>
    <lineage>
        <taxon>Eukaryota</taxon>
        <taxon>Fungi</taxon>
        <taxon>Dikarya</taxon>
        <taxon>Ascomycota</taxon>
        <taxon>Pezizomycotina</taxon>
        <taxon>Sordariomycetes</taxon>
        <taxon>Hypocreomycetidae</taxon>
        <taxon>Hypocreales</taxon>
        <taxon>Ophiocordycipitaceae</taxon>
        <taxon>Purpureocillium</taxon>
    </lineage>
</organism>